<name>A0AAD8V7R9_9PEZI</name>
<reference evidence="1" key="1">
    <citation type="submission" date="2021-06" db="EMBL/GenBank/DDBJ databases">
        <title>Comparative genomics, transcriptomics and evolutionary studies reveal genomic signatures of adaptation to plant cell wall in hemibiotrophic fungi.</title>
        <authorList>
            <consortium name="DOE Joint Genome Institute"/>
            <person name="Baroncelli R."/>
            <person name="Diaz J.F."/>
            <person name="Benocci T."/>
            <person name="Peng M."/>
            <person name="Battaglia E."/>
            <person name="Haridas S."/>
            <person name="Andreopoulos W."/>
            <person name="Labutti K."/>
            <person name="Pangilinan J."/>
            <person name="Floch G.L."/>
            <person name="Makela M.R."/>
            <person name="Henrissat B."/>
            <person name="Grigoriev I.V."/>
            <person name="Crouch J.A."/>
            <person name="De Vries R.P."/>
            <person name="Sukno S.A."/>
            <person name="Thon M.R."/>
        </authorList>
    </citation>
    <scope>NUCLEOTIDE SEQUENCE</scope>
    <source>
        <strain evidence="1">CBS 125086</strain>
    </source>
</reference>
<dbReference type="EMBL" id="JAHLJV010000008">
    <property type="protein sequence ID" value="KAK1597422.1"/>
    <property type="molecule type" value="Genomic_DNA"/>
</dbReference>
<evidence type="ECO:0000313" key="1">
    <source>
        <dbReference type="EMBL" id="KAK1597422.1"/>
    </source>
</evidence>
<gene>
    <name evidence="1" type="ORF">LY79DRAFT_507753</name>
</gene>
<organism evidence="1 2">
    <name type="scientific">Colletotrichum navitas</name>
    <dbReference type="NCBI Taxonomy" id="681940"/>
    <lineage>
        <taxon>Eukaryota</taxon>
        <taxon>Fungi</taxon>
        <taxon>Dikarya</taxon>
        <taxon>Ascomycota</taxon>
        <taxon>Pezizomycotina</taxon>
        <taxon>Sordariomycetes</taxon>
        <taxon>Hypocreomycetidae</taxon>
        <taxon>Glomerellales</taxon>
        <taxon>Glomerellaceae</taxon>
        <taxon>Colletotrichum</taxon>
        <taxon>Colletotrichum graminicola species complex</taxon>
    </lineage>
</organism>
<dbReference type="GeneID" id="85438100"/>
<sequence>MTCGHFLHCELQPHQTAARDAFVKCYLEASPRGSVWDKIPAQRLQNFEEGSGSKQDEAEGAFLEGSLRSMMKCLDEYFFFGTLTRLQEGQQHLLLVLETGFGLLKADVAEGRYGDTTTYLNHWTNADHAYARIRIWSRIACDSPQRRDGGRETQRLPFAQNVSTLIHEMVHAYLSIFVCAGAQCKRNILNTTGLTGHASTFVKLYALVLGEVRKWHPELGTLDEHQCIPGTSIVRKNIVFEAMTRQEWESDGRDRGLLPLRADSPRNLVRQTEELINGISVMSITYRRPRSRIPGQEEADESCDADGVCRVT</sequence>
<keyword evidence="2" id="KW-1185">Reference proteome</keyword>
<accession>A0AAD8V7R9</accession>
<protein>
    <recommendedName>
        <fullName evidence="3">SprT-like domain-containing protein</fullName>
    </recommendedName>
</protein>
<comment type="caution">
    <text evidence="1">The sequence shown here is derived from an EMBL/GenBank/DDBJ whole genome shotgun (WGS) entry which is preliminary data.</text>
</comment>
<evidence type="ECO:0008006" key="3">
    <source>
        <dbReference type="Google" id="ProtNLM"/>
    </source>
</evidence>
<dbReference type="RefSeq" id="XP_060418212.1">
    <property type="nucleotide sequence ID" value="XM_060553860.1"/>
</dbReference>
<proteinExistence type="predicted"/>
<evidence type="ECO:0000313" key="2">
    <source>
        <dbReference type="Proteomes" id="UP001230504"/>
    </source>
</evidence>
<dbReference type="Proteomes" id="UP001230504">
    <property type="component" value="Unassembled WGS sequence"/>
</dbReference>
<dbReference type="AlphaFoldDB" id="A0AAD8V7R9"/>